<feature type="compositionally biased region" description="Basic and acidic residues" evidence="4">
    <location>
        <begin position="1006"/>
        <end position="1041"/>
    </location>
</feature>
<feature type="region of interest" description="Disordered" evidence="4">
    <location>
        <begin position="1363"/>
        <end position="1422"/>
    </location>
</feature>
<dbReference type="EMBL" id="JAAUHK010000194">
    <property type="protein sequence ID" value="KAF4641387.1"/>
    <property type="molecule type" value="Genomic_DNA"/>
</dbReference>
<feature type="compositionally biased region" description="Acidic residues" evidence="4">
    <location>
        <begin position="1046"/>
        <end position="1058"/>
    </location>
</feature>
<feature type="domain" description="Protein kinase" evidence="5">
    <location>
        <begin position="174"/>
        <end position="530"/>
    </location>
</feature>
<dbReference type="PROSITE" id="PS00108">
    <property type="entry name" value="PROTEIN_KINASE_ST"/>
    <property type="match status" value="1"/>
</dbReference>
<feature type="region of interest" description="Disordered" evidence="4">
    <location>
        <begin position="574"/>
        <end position="730"/>
    </location>
</feature>
<keyword evidence="7" id="KW-1185">Reference proteome</keyword>
<dbReference type="Gene3D" id="1.10.510.10">
    <property type="entry name" value="Transferase(Phosphotransferase) domain 1"/>
    <property type="match status" value="1"/>
</dbReference>
<dbReference type="GO" id="GO:0005524">
    <property type="term" value="F:ATP binding"/>
    <property type="evidence" value="ECO:0007669"/>
    <property type="project" value="UniProtKB-KW"/>
</dbReference>
<feature type="compositionally biased region" description="Low complexity" evidence="4">
    <location>
        <begin position="1121"/>
        <end position="1132"/>
    </location>
</feature>
<protein>
    <submittedName>
        <fullName evidence="6">Putative calcium signaling protein kinase RAD53</fullName>
    </submittedName>
</protein>
<evidence type="ECO:0000313" key="7">
    <source>
        <dbReference type="Proteomes" id="UP000557509"/>
    </source>
</evidence>
<keyword evidence="3" id="KW-0067">ATP-binding</keyword>
<dbReference type="PANTHER" id="PTHR24347">
    <property type="entry name" value="SERINE/THREONINE-PROTEIN KINASE"/>
    <property type="match status" value="1"/>
</dbReference>
<dbReference type="InterPro" id="IPR008271">
    <property type="entry name" value="Ser/Thr_kinase_AS"/>
</dbReference>
<dbReference type="VEuPathDB" id="ToxoDB:TGME49_258010"/>
<keyword evidence="6" id="KW-0418">Kinase</keyword>
<accession>A0A7J6K2Z8</accession>
<dbReference type="SMART" id="SM00220">
    <property type="entry name" value="S_TKc"/>
    <property type="match status" value="1"/>
</dbReference>
<feature type="compositionally biased region" description="Low complexity" evidence="4">
    <location>
        <begin position="634"/>
        <end position="647"/>
    </location>
</feature>
<feature type="region of interest" description="Disordered" evidence="4">
    <location>
        <begin position="1116"/>
        <end position="1156"/>
    </location>
</feature>
<reference evidence="6 7" key="1">
    <citation type="submission" date="2020-03" db="EMBL/GenBank/DDBJ databases">
        <title>Genome sequence of Toxoplasma gondii RH-88 strain.</title>
        <authorList>
            <person name="Lorenzi H.A."/>
            <person name="Venepally P."/>
            <person name="Rozenberg A."/>
            <person name="Sibley D."/>
        </authorList>
    </citation>
    <scope>NUCLEOTIDE SEQUENCE [LARGE SCALE GENOMIC DNA]</scope>
    <source>
        <strain evidence="6 7">RH-88</strain>
    </source>
</reference>
<evidence type="ECO:0000256" key="3">
    <source>
        <dbReference type="ARBA" id="ARBA00022840"/>
    </source>
</evidence>
<feature type="compositionally biased region" description="Polar residues" evidence="4">
    <location>
        <begin position="1382"/>
        <end position="1403"/>
    </location>
</feature>
<comment type="caution">
    <text evidence="6">The sequence shown here is derived from an EMBL/GenBank/DDBJ whole genome shotgun (WGS) entry which is preliminary data.</text>
</comment>
<dbReference type="SUPFAM" id="SSF56112">
    <property type="entry name" value="Protein kinase-like (PK-like)"/>
    <property type="match status" value="1"/>
</dbReference>
<evidence type="ECO:0000313" key="6">
    <source>
        <dbReference type="EMBL" id="KAF4641387.1"/>
    </source>
</evidence>
<evidence type="ECO:0000259" key="5">
    <source>
        <dbReference type="PROSITE" id="PS50011"/>
    </source>
</evidence>
<organism evidence="6 7">
    <name type="scientific">Toxoplasma gondii</name>
    <dbReference type="NCBI Taxonomy" id="5811"/>
    <lineage>
        <taxon>Eukaryota</taxon>
        <taxon>Sar</taxon>
        <taxon>Alveolata</taxon>
        <taxon>Apicomplexa</taxon>
        <taxon>Conoidasida</taxon>
        <taxon>Coccidia</taxon>
        <taxon>Eucoccidiorida</taxon>
        <taxon>Eimeriorina</taxon>
        <taxon>Sarcocystidae</taxon>
        <taxon>Toxoplasma</taxon>
    </lineage>
</organism>
<dbReference type="GO" id="GO:0004672">
    <property type="term" value="F:protein kinase activity"/>
    <property type="evidence" value="ECO:0007669"/>
    <property type="project" value="InterPro"/>
</dbReference>
<feature type="compositionally biased region" description="Basic and acidic residues" evidence="4">
    <location>
        <begin position="584"/>
        <end position="599"/>
    </location>
</feature>
<feature type="region of interest" description="Disordered" evidence="4">
    <location>
        <begin position="960"/>
        <end position="1080"/>
    </location>
</feature>
<feature type="compositionally biased region" description="Basic and acidic residues" evidence="4">
    <location>
        <begin position="241"/>
        <end position="261"/>
    </location>
</feature>
<feature type="compositionally biased region" description="Basic and acidic residues" evidence="4">
    <location>
        <begin position="107"/>
        <end position="120"/>
    </location>
</feature>
<evidence type="ECO:0000256" key="2">
    <source>
        <dbReference type="ARBA" id="ARBA00022741"/>
    </source>
</evidence>
<comment type="subunit">
    <text evidence="1">Monomer.</text>
</comment>
<evidence type="ECO:0000256" key="4">
    <source>
        <dbReference type="SAM" id="MobiDB-lite"/>
    </source>
</evidence>
<dbReference type="Proteomes" id="UP000557509">
    <property type="component" value="Unassembled WGS sequence"/>
</dbReference>
<gene>
    <name evidence="6" type="ORF">TGRH88_071970</name>
</gene>
<feature type="compositionally biased region" description="Basic and acidic residues" evidence="4">
    <location>
        <begin position="1133"/>
        <end position="1150"/>
    </location>
</feature>
<sequence length="1543" mass="169069">MFCFFPHACGEAEPLSLSNASRFVASGQLASSAAHESTAFSASLEELKLNALLFAFLPFSFWVCLACGFRLLATPEREVERTQSGESETPQGEDALPPQDRICSSGEMEREEARERREGEAPVFVEAGGGGESEETPREERGASEAACDEEAWRERQAVTAGRIFHSPRSGAVYQVDRVIGTGSAATVYLCRKIGQRSKPHGREAEEGDAPSAEPTQPHTRRQAPVSSETPGRGAVPGDGEEGRAECSRLQGRREATDRSGAEGPQERGGSSEEEREKKDLFAVKVIDLRAIRLCSDFAREMQKVHREVRILQQLRHPCIANLEDVVQEEDLLFLVMEYVKGGELFYRVVEKGCFSEPQACYIMHQLVHACIYMHEKRILHRDLKPENILVDRVLDGDFFAVKVADFGLAKILTRNSLAHTLVGTPQYWAPEVLACNPGPPGTPPGRQHYGAAADLWSLGVCLYVMLGGSYPFDERIAPLHTLILKGQFHFRHPRFQRVSESAKDLVRRLLTVETSRRITEKEILRHPWMLRWLNPVDIRQWLPPGASLTNSPFQVMPPLPRLPVREAVASVSSVSAFNSCRPPESKDGGEETQEKETLAEETAAPHGSCSEQDVSLHVSVESVADEQRDPEEAAGSQRGSEAGARAAGERRRVASPASDSDAPTQAGVSRHQSGDPADESCCASSRLSDRESEPSRLSSSVDNFSERKSESAANMPLTSSPKTASFSSKAPSCTAAASSRVAAPVPVSVLHARGQAISPDATERGSGSGGPRFLLPPFELPLLLPLQLQTLLLLHLLLLALRPAPALHALLQQLLHSVLVLQAKVRKCVEFVECTSTSALEMLEEVLALHEAPGTLTPALHPGAATEGDSACSRFEGEKRRRQNAFPGDERRRLGVAADPGSDEARAKREAFDELFACIGVWVEDMRRQGDACGRRYAAVEAQVRRLVDGLATLKRQEETKGLRSLSASTVQGAQREDAELRERHRVLRKREGEARRVSSSTEPGRGDRGAGAESVRVEVPRGHEEKKLLGRLEKAENSAKVEAVTEDEEEREEHEDEERRRLPQASAQSLERDDALAPWPLRVGKRTDAGVYGHPMDRLRRHLERQLKTLVENSFLDDASAPAPSTSTAEGRSRGGCEEKEREREGGRAHAPTSFAAFDWPSGAAWPLGPCADASALTNEILDFLFLSSDIATTHAKLVSSQQRDLAQLRAPRRESLHSAGGLRASKARHSVESQTKSEKPWTQTESLRGVDEDETDRAEAARGRQASVETRFGDQLGEDGEDDELLPVTKAFLSTADEGEGSRAWTSANGSLDLSSLAAPSLSEPASRLWPLFACIREENAEGEAVFPRVPVAAKRTEARVSSAAAEPPRSDISEAHLNGTTAQSPRSEPSSVGNVLTPHSPSSPSSPSGGETAPQTPRGGVSFEEEMFIFKLLTKSLDGLRRVDYLLSCICSFWDAFDVALTRLLQMQQLPQTLLGVHQAVFQRRARERLRVYVAAWEKMQAQCRVYVHLAKRREEKLAAFGLQIQSTADQVDAIRALS</sequence>
<feature type="region of interest" description="Disordered" evidence="4">
    <location>
        <begin position="197"/>
        <end position="276"/>
    </location>
</feature>
<name>A0A7J6K2Z8_TOXGO</name>
<feature type="compositionally biased region" description="Basic and acidic residues" evidence="4">
    <location>
        <begin position="1232"/>
        <end position="1242"/>
    </location>
</feature>
<dbReference type="InterPro" id="IPR011009">
    <property type="entry name" value="Kinase-like_dom_sf"/>
</dbReference>
<keyword evidence="6" id="KW-0808">Transferase</keyword>
<evidence type="ECO:0000256" key="1">
    <source>
        <dbReference type="ARBA" id="ARBA00011245"/>
    </source>
</evidence>
<dbReference type="CDD" id="cd05117">
    <property type="entry name" value="STKc_CAMK"/>
    <property type="match status" value="1"/>
</dbReference>
<feature type="region of interest" description="Disordered" evidence="4">
    <location>
        <begin position="1212"/>
        <end position="1285"/>
    </location>
</feature>
<dbReference type="PROSITE" id="PS50011">
    <property type="entry name" value="PROTEIN_KINASE_DOM"/>
    <property type="match status" value="1"/>
</dbReference>
<dbReference type="Pfam" id="PF00069">
    <property type="entry name" value="Pkinase"/>
    <property type="match status" value="1"/>
</dbReference>
<dbReference type="InterPro" id="IPR000719">
    <property type="entry name" value="Prot_kinase_dom"/>
</dbReference>
<feature type="compositionally biased region" description="Polar residues" evidence="4">
    <location>
        <begin position="717"/>
        <end position="730"/>
    </location>
</feature>
<dbReference type="FunFam" id="1.10.510.10:FF:000571">
    <property type="entry name" value="Maternal embryonic leucine zipper kinase"/>
    <property type="match status" value="1"/>
</dbReference>
<proteinExistence type="predicted"/>
<keyword evidence="2" id="KW-0547">Nucleotide-binding</keyword>
<feature type="region of interest" description="Disordered" evidence="4">
    <location>
        <begin position="80"/>
        <end position="153"/>
    </location>
</feature>
<feature type="compositionally biased region" description="Polar residues" evidence="4">
    <location>
        <begin position="658"/>
        <end position="672"/>
    </location>
</feature>